<dbReference type="InterPro" id="IPR012583">
    <property type="entry name" value="RIX1_N"/>
</dbReference>
<dbReference type="InterPro" id="IPR011989">
    <property type="entry name" value="ARM-like"/>
</dbReference>
<comment type="subcellular location">
    <subcellularLocation>
        <location evidence="1">Nucleus</location>
    </subcellularLocation>
</comment>
<evidence type="ECO:0000313" key="7">
    <source>
        <dbReference type="Proteomes" id="UP000828390"/>
    </source>
</evidence>
<feature type="compositionally biased region" description="Polar residues" evidence="4">
    <location>
        <begin position="439"/>
        <end position="450"/>
    </location>
</feature>
<keyword evidence="7" id="KW-1185">Reference proteome</keyword>
<comment type="similarity">
    <text evidence="2">Belongs to the RIX1/PELP1 family.</text>
</comment>
<dbReference type="Gene3D" id="1.25.10.10">
    <property type="entry name" value="Leucine-rich Repeat Variant"/>
    <property type="match status" value="1"/>
</dbReference>
<sequence length="682" mass="74946">MAAPMESMIEKLLNNSFQKYAVQRSGDLQLQSFVKVIETNKLLLKRDDEGSNDIVGYIHQCLNNSKQRYEGLILLGVLVKQSSTAIFQKNAVTWLKLLLNILQSHCPPPVHQACCKLLSQVIDHSDSFSDVSREVTSTFIPQLLPLLLTCEPGCLSAALTCVSMCIRKYPGPVGPFKAKLQTLVEQKLANGKNYEELYECFALLASCGSGGNLGIKHTEAWSELAEGVLASLHETLSCMYSDVDMGSGSSCTGKPLAGLPPIDFSHNDRVVALFKRWCSLTKCMQALLREDFNAVARVPADDILNIIFHCLSVNTNMLMSRPTSERSLLASFSQDVHIHALYLLQQLITLCGRNLIPQGVMIVSVLTQELSWSHSEGDGHDQHYGCLREVVFETLTVWIKALDACSSVKSGETTLVKEIIHDCLPYTYTLKMTSGLSTGSKTDKMTSGQGSRKGHKGKGYHEISQGISTQRKSQPLANHSLVKAALEALYWMLTTSGWEFSQKSLQSVQEFVIRSLLALHQAPLGSLPAPYADPSCRRGLYRVLSACVTSTHANVPPPVQVALGLFSAGLRDKHADVSSYCMEAMRLCEVLIHHRVPCLKGPVVCENLIQISGQNDQEPIVSHVINKSGNQAHISLETKNGYSDASSEFTRNEEAIAGRTAGNITYNGGFSEREIRKEKGKE</sequence>
<feature type="region of interest" description="Disordered" evidence="4">
    <location>
        <begin position="439"/>
        <end position="460"/>
    </location>
</feature>
<comment type="caution">
    <text evidence="6">The sequence shown here is derived from an EMBL/GenBank/DDBJ whole genome shotgun (WGS) entry which is preliminary data.</text>
</comment>
<evidence type="ECO:0000256" key="3">
    <source>
        <dbReference type="ARBA" id="ARBA00023242"/>
    </source>
</evidence>
<dbReference type="InterPro" id="IPR016024">
    <property type="entry name" value="ARM-type_fold"/>
</dbReference>
<reference evidence="6" key="1">
    <citation type="journal article" date="2019" name="bioRxiv">
        <title>The Genome of the Zebra Mussel, Dreissena polymorpha: A Resource for Invasive Species Research.</title>
        <authorList>
            <person name="McCartney M.A."/>
            <person name="Auch B."/>
            <person name="Kono T."/>
            <person name="Mallez S."/>
            <person name="Zhang Y."/>
            <person name="Obille A."/>
            <person name="Becker A."/>
            <person name="Abrahante J.E."/>
            <person name="Garbe J."/>
            <person name="Badalamenti J.P."/>
            <person name="Herman A."/>
            <person name="Mangelson H."/>
            <person name="Liachko I."/>
            <person name="Sullivan S."/>
            <person name="Sone E.D."/>
            <person name="Koren S."/>
            <person name="Silverstein K.A.T."/>
            <person name="Beckman K.B."/>
            <person name="Gohl D.M."/>
        </authorList>
    </citation>
    <scope>NUCLEOTIDE SEQUENCE</scope>
    <source>
        <strain evidence="6">Duluth1</strain>
        <tissue evidence="6">Whole animal</tissue>
    </source>
</reference>
<dbReference type="GO" id="GO:0005634">
    <property type="term" value="C:nucleus"/>
    <property type="evidence" value="ECO:0007669"/>
    <property type="project" value="UniProtKB-SubCell"/>
</dbReference>
<feature type="domain" description="Pre-rRNA-processing protein RIX1 N-terminal" evidence="5">
    <location>
        <begin position="26"/>
        <end position="190"/>
    </location>
</feature>
<organism evidence="6 7">
    <name type="scientific">Dreissena polymorpha</name>
    <name type="common">Zebra mussel</name>
    <name type="synonym">Mytilus polymorpha</name>
    <dbReference type="NCBI Taxonomy" id="45954"/>
    <lineage>
        <taxon>Eukaryota</taxon>
        <taxon>Metazoa</taxon>
        <taxon>Spiralia</taxon>
        <taxon>Lophotrochozoa</taxon>
        <taxon>Mollusca</taxon>
        <taxon>Bivalvia</taxon>
        <taxon>Autobranchia</taxon>
        <taxon>Heteroconchia</taxon>
        <taxon>Euheterodonta</taxon>
        <taxon>Imparidentia</taxon>
        <taxon>Neoheterodontei</taxon>
        <taxon>Myida</taxon>
        <taxon>Dreissenoidea</taxon>
        <taxon>Dreissenidae</taxon>
        <taxon>Dreissena</taxon>
    </lineage>
</organism>
<gene>
    <name evidence="6" type="ORF">DPMN_138631</name>
</gene>
<dbReference type="EMBL" id="JAIWYP010000006">
    <property type="protein sequence ID" value="KAH3810241.1"/>
    <property type="molecule type" value="Genomic_DNA"/>
</dbReference>
<name>A0A9D4G4M3_DREPO</name>
<evidence type="ECO:0000256" key="1">
    <source>
        <dbReference type="ARBA" id="ARBA00004123"/>
    </source>
</evidence>
<dbReference type="SUPFAM" id="SSF48371">
    <property type="entry name" value="ARM repeat"/>
    <property type="match status" value="1"/>
</dbReference>
<dbReference type="Pfam" id="PF08167">
    <property type="entry name" value="RIX1"/>
    <property type="match status" value="1"/>
</dbReference>
<evidence type="ECO:0000313" key="6">
    <source>
        <dbReference type="EMBL" id="KAH3810241.1"/>
    </source>
</evidence>
<dbReference type="AlphaFoldDB" id="A0A9D4G4M3"/>
<evidence type="ECO:0000259" key="5">
    <source>
        <dbReference type="Pfam" id="PF08167"/>
    </source>
</evidence>
<reference evidence="6" key="2">
    <citation type="submission" date="2020-11" db="EMBL/GenBank/DDBJ databases">
        <authorList>
            <person name="McCartney M.A."/>
            <person name="Auch B."/>
            <person name="Kono T."/>
            <person name="Mallez S."/>
            <person name="Becker A."/>
            <person name="Gohl D.M."/>
            <person name="Silverstein K.A.T."/>
            <person name="Koren S."/>
            <person name="Bechman K.B."/>
            <person name="Herman A."/>
            <person name="Abrahante J.E."/>
            <person name="Garbe J."/>
        </authorList>
    </citation>
    <scope>NUCLEOTIDE SEQUENCE</scope>
    <source>
        <strain evidence="6">Duluth1</strain>
        <tissue evidence="6">Whole animal</tissue>
    </source>
</reference>
<proteinExistence type="inferred from homology"/>
<accession>A0A9D4G4M3</accession>
<dbReference type="PANTHER" id="PTHR34105">
    <property type="entry name" value="PROLINE-, GLUTAMIC ACID- AND LEUCINE-RICH PROTEIN 1"/>
    <property type="match status" value="1"/>
</dbReference>
<dbReference type="GO" id="GO:0006364">
    <property type="term" value="P:rRNA processing"/>
    <property type="evidence" value="ECO:0007669"/>
    <property type="project" value="TreeGrafter"/>
</dbReference>
<dbReference type="PANTHER" id="PTHR34105:SF1">
    <property type="entry name" value="PROLINE-, GLUTAMIC ACID- AND LEUCINE-RICH PROTEIN 1"/>
    <property type="match status" value="1"/>
</dbReference>
<dbReference type="Proteomes" id="UP000828390">
    <property type="component" value="Unassembled WGS sequence"/>
</dbReference>
<evidence type="ECO:0000256" key="4">
    <source>
        <dbReference type="SAM" id="MobiDB-lite"/>
    </source>
</evidence>
<protein>
    <recommendedName>
        <fullName evidence="5">Pre-rRNA-processing protein RIX1 N-terminal domain-containing protein</fullName>
    </recommendedName>
</protein>
<evidence type="ECO:0000256" key="2">
    <source>
        <dbReference type="ARBA" id="ARBA00010511"/>
    </source>
</evidence>
<keyword evidence="3" id="KW-0539">Nucleus</keyword>